<protein>
    <recommendedName>
        <fullName evidence="2">Regulatory protein zeste</fullName>
    </recommendedName>
</protein>
<evidence type="ECO:0000259" key="4">
    <source>
        <dbReference type="Pfam" id="PF13873"/>
    </source>
</evidence>
<dbReference type="Proteomes" id="UP001487740">
    <property type="component" value="Unassembled WGS sequence"/>
</dbReference>
<comment type="function">
    <text evidence="3">Involved in transvection phenomena (= synapsis-dependent gene expression), where the synaptic pairing of chromosomes carrying genes with which zeste interacts influences the expression of these genes. Zeste binds to DNA and stimulates transcription from a nearby promoter.</text>
</comment>
<organism evidence="5 6">
    <name type="scientific">Scylla paramamosain</name>
    <name type="common">Mud crab</name>
    <dbReference type="NCBI Taxonomy" id="85552"/>
    <lineage>
        <taxon>Eukaryota</taxon>
        <taxon>Metazoa</taxon>
        <taxon>Ecdysozoa</taxon>
        <taxon>Arthropoda</taxon>
        <taxon>Crustacea</taxon>
        <taxon>Multicrustacea</taxon>
        <taxon>Malacostraca</taxon>
        <taxon>Eumalacostraca</taxon>
        <taxon>Eucarida</taxon>
        <taxon>Decapoda</taxon>
        <taxon>Pleocyemata</taxon>
        <taxon>Brachyura</taxon>
        <taxon>Eubrachyura</taxon>
        <taxon>Portunoidea</taxon>
        <taxon>Portunidae</taxon>
        <taxon>Portuninae</taxon>
        <taxon>Scylla</taxon>
    </lineage>
</organism>
<evidence type="ECO:0000313" key="6">
    <source>
        <dbReference type="Proteomes" id="UP001487740"/>
    </source>
</evidence>
<reference evidence="5 6" key="1">
    <citation type="submission" date="2023-03" db="EMBL/GenBank/DDBJ databases">
        <title>High-quality genome of Scylla paramamosain provides insights in environmental adaptation.</title>
        <authorList>
            <person name="Zhang L."/>
        </authorList>
    </citation>
    <scope>NUCLEOTIDE SEQUENCE [LARGE SCALE GENOMIC DNA]</scope>
    <source>
        <strain evidence="5">LZ_2023a</strain>
        <tissue evidence="5">Muscle</tissue>
    </source>
</reference>
<comment type="caution">
    <text evidence="5">The sequence shown here is derived from an EMBL/GenBank/DDBJ whole genome shotgun (WGS) entry which is preliminary data.</text>
</comment>
<name>A0AAW0TGP6_SCYPA</name>
<evidence type="ECO:0000256" key="1">
    <source>
        <dbReference type="ARBA" id="ARBA00011764"/>
    </source>
</evidence>
<evidence type="ECO:0000313" key="5">
    <source>
        <dbReference type="EMBL" id="KAK8386712.1"/>
    </source>
</evidence>
<comment type="subunit">
    <text evidence="1">Self-associates forming complexes of several hundred monomers.</text>
</comment>
<keyword evidence="6" id="KW-1185">Reference proteome</keyword>
<evidence type="ECO:0000256" key="3">
    <source>
        <dbReference type="ARBA" id="ARBA00025466"/>
    </source>
</evidence>
<gene>
    <name evidence="5" type="ORF">O3P69_017876</name>
</gene>
<dbReference type="EMBL" id="JARAKH010000030">
    <property type="protein sequence ID" value="KAK8386712.1"/>
    <property type="molecule type" value="Genomic_DNA"/>
</dbReference>
<dbReference type="AlphaFoldDB" id="A0AAW0TGP6"/>
<evidence type="ECO:0000256" key="2">
    <source>
        <dbReference type="ARBA" id="ARBA00016807"/>
    </source>
</evidence>
<dbReference type="InterPro" id="IPR028002">
    <property type="entry name" value="Myb_DNA-bind_5"/>
</dbReference>
<feature type="domain" description="Myb/SANT-like DNA-binding" evidence="4">
    <location>
        <begin position="89"/>
        <end position="153"/>
    </location>
</feature>
<dbReference type="Pfam" id="PF13873">
    <property type="entry name" value="Myb_DNA-bind_5"/>
    <property type="match status" value="1"/>
</dbReference>
<accession>A0AAW0TGP6</accession>
<proteinExistence type="predicted"/>
<sequence length="239" mass="27256">MDGPARPYWVTGLGLGSGDESHETHENLRHLAPCRHFRARRTQMQPVVQQKKRVASHGEFHGACWKCVLRGHRKSECRTLPLVGKQRPQLLALIQEREAILTSKASNPHFPLMRAKAWAEITAKFNIYNPGHEPRTIKQLRKSWDHIKRKMKADDLTHSKKVCKTGGGAPSPQPKFSEDEKMARALMSQDLAMPSQAKEFGQFPPLDEEGNPVLDVFISKIYLLFYNAIMEKLLINMLE</sequence>